<dbReference type="GO" id="GO:0046677">
    <property type="term" value="P:response to antibiotic"/>
    <property type="evidence" value="ECO:0007669"/>
    <property type="project" value="InterPro"/>
</dbReference>
<dbReference type="PANTHER" id="PTHR31299:SF0">
    <property type="entry name" value="ESTERASE, PUTATIVE (AFU_ORTHOLOGUE AFUA_1G05850)-RELATED"/>
    <property type="match status" value="1"/>
</dbReference>
<feature type="region of interest" description="Disordered" evidence="1">
    <location>
        <begin position="54"/>
        <end position="74"/>
    </location>
</feature>
<sequence>MRYRAALAVFLASVLAVISAWAGRPLPAPAPVGRSISGQEAEAAHRAIEHAGERSLRVEAPSSAPEKSEDQTLDLEATFPGPPSAEVVAWVEKSAVPLAAVEAGHGFDDMRPLDALIGDARVVALGEATHGTREFFQMKHRMLEYLVERKGFRLFAIEANQPEARKVNEYVLYGKGSAAEVLAGLYFWTWNTEEVLALIEWMRAYNAHSKHKDKVRFAGFDMQFTEVAWSNVAAYLEKVDPEYHKTLPPGLAVFGHIEASTAWTKLSAEERKSARAALDAVVARITERRDDYEKKSSAAEWADMLHDARVVQQAADMFEADATEGNVSGFNVRDRAMAENVGWLLDQEGPSAKIVLWAHNGHIAYEMKPFVSMGSHLAAEYGEQYLPVGFMFSEGSFQAIDWTGGERRLREFTVGPPPEADVSTAFTRAGYPIAFLDLRTLPAGAVAAWFAGPRPMREIGAVFSGEAEMSSPTRLVDRFAAVIFVQKTTRARPNPPR</sequence>
<dbReference type="CDD" id="cd14728">
    <property type="entry name" value="Ere-like"/>
    <property type="match status" value="1"/>
</dbReference>
<dbReference type="Gene3D" id="3.30.1870.10">
    <property type="entry name" value="EreA-like, domain 2"/>
    <property type="match status" value="1"/>
</dbReference>
<feature type="signal peptide" evidence="2">
    <location>
        <begin position="1"/>
        <end position="22"/>
    </location>
</feature>
<dbReference type="Proteomes" id="UP000075604">
    <property type="component" value="Unassembled WGS sequence"/>
</dbReference>
<evidence type="ECO:0008006" key="5">
    <source>
        <dbReference type="Google" id="ProtNLM"/>
    </source>
</evidence>
<dbReference type="SUPFAM" id="SSF159501">
    <property type="entry name" value="EreA/ChaN-like"/>
    <property type="match status" value="1"/>
</dbReference>
<reference evidence="3 4" key="1">
    <citation type="submission" date="2014-02" db="EMBL/GenBank/DDBJ databases">
        <title>The small core and large imbalanced accessory genome model reveals a collaborative survival strategy of Sorangium cellulosum strains in nature.</title>
        <authorList>
            <person name="Han K."/>
            <person name="Peng R."/>
            <person name="Blom J."/>
            <person name="Li Y.-Z."/>
        </authorList>
    </citation>
    <scope>NUCLEOTIDE SEQUENCE [LARGE SCALE GENOMIC DNA]</scope>
    <source>
        <strain evidence="3 4">So0157-18</strain>
    </source>
</reference>
<evidence type="ECO:0000313" key="4">
    <source>
        <dbReference type="Proteomes" id="UP000075604"/>
    </source>
</evidence>
<dbReference type="Pfam" id="PF05139">
    <property type="entry name" value="Erythro_esteras"/>
    <property type="match status" value="1"/>
</dbReference>
<accession>A0A150PVI4</accession>
<organism evidence="3 4">
    <name type="scientific">Sorangium cellulosum</name>
    <name type="common">Polyangium cellulosum</name>
    <dbReference type="NCBI Taxonomy" id="56"/>
    <lineage>
        <taxon>Bacteria</taxon>
        <taxon>Pseudomonadati</taxon>
        <taxon>Myxococcota</taxon>
        <taxon>Polyangia</taxon>
        <taxon>Polyangiales</taxon>
        <taxon>Polyangiaceae</taxon>
        <taxon>Sorangium</taxon>
    </lineage>
</organism>
<dbReference type="Gene3D" id="1.20.1440.30">
    <property type="entry name" value="Biosynthetic Protein domain"/>
    <property type="match status" value="1"/>
</dbReference>
<evidence type="ECO:0000256" key="2">
    <source>
        <dbReference type="SAM" id="SignalP"/>
    </source>
</evidence>
<name>A0A150PVI4_SORCE</name>
<evidence type="ECO:0000313" key="3">
    <source>
        <dbReference type="EMBL" id="KYF59735.1"/>
    </source>
</evidence>
<dbReference type="AlphaFoldDB" id="A0A150PVI4"/>
<feature type="chain" id="PRO_5007566227" description="Erythromycin esterase" evidence="2">
    <location>
        <begin position="23"/>
        <end position="497"/>
    </location>
</feature>
<proteinExistence type="predicted"/>
<dbReference type="Gene3D" id="3.40.1660.10">
    <property type="entry name" value="EreA-like (biosynthetic domain)"/>
    <property type="match status" value="1"/>
</dbReference>
<dbReference type="InterPro" id="IPR014622">
    <property type="entry name" value="UCP036794_erythomycin"/>
</dbReference>
<gene>
    <name evidence="3" type="ORF">BE04_19920</name>
</gene>
<dbReference type="EMBL" id="JELX01001216">
    <property type="protein sequence ID" value="KYF59735.1"/>
    <property type="molecule type" value="Genomic_DNA"/>
</dbReference>
<comment type="caution">
    <text evidence="3">The sequence shown here is derived from an EMBL/GenBank/DDBJ whole genome shotgun (WGS) entry which is preliminary data.</text>
</comment>
<dbReference type="PIRSF" id="PIRSF036794">
    <property type="entry name" value="UCP_erythr_ester"/>
    <property type="match status" value="1"/>
</dbReference>
<protein>
    <recommendedName>
        <fullName evidence="5">Erythromycin esterase</fullName>
    </recommendedName>
</protein>
<evidence type="ECO:0000256" key="1">
    <source>
        <dbReference type="SAM" id="MobiDB-lite"/>
    </source>
</evidence>
<keyword evidence="2" id="KW-0732">Signal</keyword>
<dbReference type="PANTHER" id="PTHR31299">
    <property type="entry name" value="ESTERASE, PUTATIVE (AFU_ORTHOLOGUE AFUA_1G05850)-RELATED"/>
    <property type="match status" value="1"/>
</dbReference>
<dbReference type="InterPro" id="IPR052036">
    <property type="entry name" value="Hydrolase/PRTase-associated"/>
</dbReference>
<dbReference type="InterPro" id="IPR007815">
    <property type="entry name" value="Emycin_Estase"/>
</dbReference>